<protein>
    <recommendedName>
        <fullName evidence="5">Tagatose-bisphosphate aldolase</fullName>
    </recommendedName>
</protein>
<evidence type="ECO:0000256" key="2">
    <source>
        <dbReference type="ARBA" id="ARBA00023239"/>
    </source>
</evidence>
<dbReference type="Proteomes" id="UP000230340">
    <property type="component" value="Unassembled WGS sequence"/>
</dbReference>
<proteinExistence type="inferred from homology"/>
<evidence type="ECO:0000313" key="4">
    <source>
        <dbReference type="Proteomes" id="UP000230340"/>
    </source>
</evidence>
<name>A0A2H0XEF2_UNCKA</name>
<comment type="similarity">
    <text evidence="1">Belongs to the aldolase LacD family.</text>
</comment>
<sequence length="274" mass="30670">MANTSVLCAQNGSIKIAALDHRDSLKKILPEDEINKFKSLCVEAFSPFVTAVLLDPEYLEKTGIGAMPLKGHCPIISVPFLASLEKSGYIDTSDGRITETYGDYFNARTAKRVGVIATKLLIYFNNDAPSKNHQIEIAKRCFDESRQVGLPLLLEIVTYPYQNKVYSESLEISRAVSQLADFGDVLKLNFCDNLDILSDLKHLEKPWVLLSRGMLFPEYKRLLIKAKEIGGASGFAVGRALWQEVGNLKTWAKKEFFIKTTAVSRLKELAEIFN</sequence>
<dbReference type="Pfam" id="PF01791">
    <property type="entry name" value="DeoC"/>
    <property type="match status" value="1"/>
</dbReference>
<evidence type="ECO:0000256" key="1">
    <source>
        <dbReference type="ARBA" id="ARBA00008679"/>
    </source>
</evidence>
<gene>
    <name evidence="3" type="ORF">COT49_00590</name>
</gene>
<evidence type="ECO:0008006" key="5">
    <source>
        <dbReference type="Google" id="ProtNLM"/>
    </source>
</evidence>
<accession>A0A2H0XEF2</accession>
<dbReference type="InterPro" id="IPR013785">
    <property type="entry name" value="Aldolase_TIM"/>
</dbReference>
<dbReference type="GO" id="GO:1902777">
    <property type="term" value="P:6-sulfoquinovose(1-) catabolic process"/>
    <property type="evidence" value="ECO:0007669"/>
    <property type="project" value="TreeGrafter"/>
</dbReference>
<dbReference type="GO" id="GO:0061595">
    <property type="term" value="F:6-deoxy-6-sulfofructose-1-phosphate aldolase activity"/>
    <property type="evidence" value="ECO:0007669"/>
    <property type="project" value="TreeGrafter"/>
</dbReference>
<dbReference type="PANTHER" id="PTHR39340:SF1">
    <property type="entry name" value="SULFOFRUCTOSEPHOSPHATE ALDOLASE"/>
    <property type="match status" value="1"/>
</dbReference>
<dbReference type="AlphaFoldDB" id="A0A2H0XEF2"/>
<evidence type="ECO:0000313" key="3">
    <source>
        <dbReference type="EMBL" id="PIS23330.1"/>
    </source>
</evidence>
<dbReference type="PANTHER" id="PTHR39340">
    <property type="entry name" value="SULFOFRUCTOSEPHOSPHATE ALDOLASE"/>
    <property type="match status" value="1"/>
</dbReference>
<dbReference type="InterPro" id="IPR002915">
    <property type="entry name" value="DeoC/FbaB/LacD_aldolase"/>
</dbReference>
<dbReference type="Gene3D" id="3.20.20.70">
    <property type="entry name" value="Aldolase class I"/>
    <property type="match status" value="1"/>
</dbReference>
<comment type="caution">
    <text evidence="3">The sequence shown here is derived from an EMBL/GenBank/DDBJ whole genome shotgun (WGS) entry which is preliminary data.</text>
</comment>
<organism evidence="3 4">
    <name type="scientific">candidate division WWE3 bacterium CG08_land_8_20_14_0_20_40_13</name>
    <dbReference type="NCBI Taxonomy" id="1975084"/>
    <lineage>
        <taxon>Bacteria</taxon>
        <taxon>Katanobacteria</taxon>
    </lineage>
</organism>
<reference evidence="4" key="1">
    <citation type="submission" date="2017-09" db="EMBL/GenBank/DDBJ databases">
        <title>Depth-based differentiation of microbial function through sediment-hosted aquifers and enrichment of novel symbionts in the deep terrestrial subsurface.</title>
        <authorList>
            <person name="Probst A.J."/>
            <person name="Ladd B."/>
            <person name="Jarett J.K."/>
            <person name="Geller-Mcgrath D.E."/>
            <person name="Sieber C.M.K."/>
            <person name="Emerson J.B."/>
            <person name="Anantharaman K."/>
            <person name="Thomas B.C."/>
            <person name="Malmstrom R."/>
            <person name="Stieglmeier M."/>
            <person name="Klingl A."/>
            <person name="Woyke T."/>
            <person name="Ryan C.M."/>
            <person name="Banfield J.F."/>
        </authorList>
    </citation>
    <scope>NUCLEOTIDE SEQUENCE [LARGE SCALE GENOMIC DNA]</scope>
</reference>
<dbReference type="SUPFAM" id="SSF51569">
    <property type="entry name" value="Aldolase"/>
    <property type="match status" value="1"/>
</dbReference>
<keyword evidence="2" id="KW-0456">Lyase</keyword>
<dbReference type="InterPro" id="IPR050552">
    <property type="entry name" value="LacD_aldolase"/>
</dbReference>
<dbReference type="EMBL" id="PEYT01000004">
    <property type="protein sequence ID" value="PIS23330.1"/>
    <property type="molecule type" value="Genomic_DNA"/>
</dbReference>